<dbReference type="PANTHER" id="PTHR23272">
    <property type="entry name" value="BED FINGER-RELATED"/>
    <property type="match status" value="1"/>
</dbReference>
<organism evidence="3 4">
    <name type="scientific">Hebeloma cylindrosporum</name>
    <dbReference type="NCBI Taxonomy" id="76867"/>
    <lineage>
        <taxon>Eukaryota</taxon>
        <taxon>Fungi</taxon>
        <taxon>Dikarya</taxon>
        <taxon>Basidiomycota</taxon>
        <taxon>Agaricomycotina</taxon>
        <taxon>Agaricomycetes</taxon>
        <taxon>Agaricomycetidae</taxon>
        <taxon>Agaricales</taxon>
        <taxon>Agaricineae</taxon>
        <taxon>Hymenogastraceae</taxon>
        <taxon>Hebeloma</taxon>
    </lineage>
</organism>
<evidence type="ECO:0000313" key="4">
    <source>
        <dbReference type="Proteomes" id="UP000053424"/>
    </source>
</evidence>
<evidence type="ECO:0000256" key="1">
    <source>
        <dbReference type="SAM" id="MobiDB-lite"/>
    </source>
</evidence>
<keyword evidence="4" id="KW-1185">Reference proteome</keyword>
<evidence type="ECO:0000259" key="2">
    <source>
        <dbReference type="Pfam" id="PF05699"/>
    </source>
</evidence>
<dbReference type="InterPro" id="IPR012337">
    <property type="entry name" value="RNaseH-like_sf"/>
</dbReference>
<feature type="domain" description="HAT C-terminal dimerisation" evidence="2">
    <location>
        <begin position="85"/>
        <end position="142"/>
    </location>
</feature>
<feature type="compositionally biased region" description="Basic and acidic residues" evidence="1">
    <location>
        <begin position="187"/>
        <end position="196"/>
    </location>
</feature>
<gene>
    <name evidence="3" type="ORF">M413DRAFT_18815</name>
</gene>
<dbReference type="Pfam" id="PF05699">
    <property type="entry name" value="Dimer_Tnp_hAT"/>
    <property type="match status" value="1"/>
</dbReference>
<feature type="region of interest" description="Disordered" evidence="1">
    <location>
        <begin position="171"/>
        <end position="209"/>
    </location>
</feature>
<proteinExistence type="predicted"/>
<name>A0A0C3BZE8_HEBCY</name>
<dbReference type="AlphaFoldDB" id="A0A0C3BZE8"/>
<dbReference type="HOGENOM" id="CLU_1195050_0_0_1"/>
<dbReference type="EMBL" id="KN831779">
    <property type="protein sequence ID" value="KIM41960.1"/>
    <property type="molecule type" value="Genomic_DNA"/>
</dbReference>
<dbReference type="PANTHER" id="PTHR23272:SF161">
    <property type="entry name" value="ZINC FINGER BED DOMAIN-CONTAINING PROTEIN RICESLEEPER 1-LIKE"/>
    <property type="match status" value="1"/>
</dbReference>
<dbReference type="OrthoDB" id="3062869at2759"/>
<evidence type="ECO:0000313" key="3">
    <source>
        <dbReference type="EMBL" id="KIM41960.1"/>
    </source>
</evidence>
<feature type="region of interest" description="Disordered" evidence="1">
    <location>
        <begin position="55"/>
        <end position="79"/>
    </location>
</feature>
<feature type="compositionally biased region" description="Acidic residues" evidence="1">
    <location>
        <begin position="61"/>
        <end position="75"/>
    </location>
</feature>
<sequence>MAHFKKYWSKSLQGDVEVLLQEKFIERYNHLHTAAATAQSRPQTKRLPRVQGLLRRHLDTDSDNGSDSEDDEDAGGDLNSPWKGEFRRYLDTVEAVPPNMNIVEWWGLNAHRYPTWASLARDYLSVMASSVSSERAFSELDKEDIIDVDMDSGEIFEDAEGFSWDMLAQAEPEPTSGRGEGSGFNFDKPELFKAEPKPGLAGRAGPAQH</sequence>
<reference evidence="3 4" key="1">
    <citation type="submission" date="2014-04" db="EMBL/GenBank/DDBJ databases">
        <authorList>
            <consortium name="DOE Joint Genome Institute"/>
            <person name="Kuo A."/>
            <person name="Gay G."/>
            <person name="Dore J."/>
            <person name="Kohler A."/>
            <person name="Nagy L.G."/>
            <person name="Floudas D."/>
            <person name="Copeland A."/>
            <person name="Barry K.W."/>
            <person name="Cichocki N."/>
            <person name="Veneault-Fourrey C."/>
            <person name="LaButti K."/>
            <person name="Lindquist E.A."/>
            <person name="Lipzen A."/>
            <person name="Lundell T."/>
            <person name="Morin E."/>
            <person name="Murat C."/>
            <person name="Sun H."/>
            <person name="Tunlid A."/>
            <person name="Henrissat B."/>
            <person name="Grigoriev I.V."/>
            <person name="Hibbett D.S."/>
            <person name="Martin F."/>
            <person name="Nordberg H.P."/>
            <person name="Cantor M.N."/>
            <person name="Hua S.X."/>
        </authorList>
    </citation>
    <scope>NUCLEOTIDE SEQUENCE [LARGE SCALE GENOMIC DNA]</scope>
    <source>
        <strain evidence="4">h7</strain>
    </source>
</reference>
<dbReference type="GO" id="GO:0046983">
    <property type="term" value="F:protein dimerization activity"/>
    <property type="evidence" value="ECO:0007669"/>
    <property type="project" value="InterPro"/>
</dbReference>
<protein>
    <recommendedName>
        <fullName evidence="2">HAT C-terminal dimerisation domain-containing protein</fullName>
    </recommendedName>
</protein>
<dbReference type="InterPro" id="IPR008906">
    <property type="entry name" value="HATC_C_dom"/>
</dbReference>
<dbReference type="Proteomes" id="UP000053424">
    <property type="component" value="Unassembled WGS sequence"/>
</dbReference>
<reference evidence="4" key="2">
    <citation type="submission" date="2015-01" db="EMBL/GenBank/DDBJ databases">
        <title>Evolutionary Origins and Diversification of the Mycorrhizal Mutualists.</title>
        <authorList>
            <consortium name="DOE Joint Genome Institute"/>
            <consortium name="Mycorrhizal Genomics Consortium"/>
            <person name="Kohler A."/>
            <person name="Kuo A."/>
            <person name="Nagy L.G."/>
            <person name="Floudas D."/>
            <person name="Copeland A."/>
            <person name="Barry K.W."/>
            <person name="Cichocki N."/>
            <person name="Veneault-Fourrey C."/>
            <person name="LaButti K."/>
            <person name="Lindquist E.A."/>
            <person name="Lipzen A."/>
            <person name="Lundell T."/>
            <person name="Morin E."/>
            <person name="Murat C."/>
            <person name="Riley R."/>
            <person name="Ohm R."/>
            <person name="Sun H."/>
            <person name="Tunlid A."/>
            <person name="Henrissat B."/>
            <person name="Grigoriev I.V."/>
            <person name="Hibbett D.S."/>
            <person name="Martin F."/>
        </authorList>
    </citation>
    <scope>NUCLEOTIDE SEQUENCE [LARGE SCALE GENOMIC DNA]</scope>
    <source>
        <strain evidence="4">h7</strain>
    </source>
</reference>
<accession>A0A0C3BZE8</accession>
<dbReference type="SUPFAM" id="SSF53098">
    <property type="entry name" value="Ribonuclease H-like"/>
    <property type="match status" value="1"/>
</dbReference>